<dbReference type="NCBIfam" id="TIGR01297">
    <property type="entry name" value="CDF"/>
    <property type="match status" value="1"/>
</dbReference>
<evidence type="ECO:0000256" key="7">
    <source>
        <dbReference type="ARBA" id="ARBA00023065"/>
    </source>
</evidence>
<dbReference type="SUPFAM" id="SSF161111">
    <property type="entry name" value="Cation efflux protein transmembrane domain-like"/>
    <property type="match status" value="1"/>
</dbReference>
<keyword evidence="4 9" id="KW-0812">Transmembrane</keyword>
<dbReference type="EMBL" id="JAKLWS010000001">
    <property type="protein sequence ID" value="MCG2586985.1"/>
    <property type="molecule type" value="Genomic_DNA"/>
</dbReference>
<keyword evidence="13" id="KW-1185">Reference proteome</keyword>
<dbReference type="InterPro" id="IPR050681">
    <property type="entry name" value="CDF/SLC30A"/>
</dbReference>
<evidence type="ECO:0000256" key="5">
    <source>
        <dbReference type="ARBA" id="ARBA00022906"/>
    </source>
</evidence>
<evidence type="ECO:0000256" key="4">
    <source>
        <dbReference type="ARBA" id="ARBA00022692"/>
    </source>
</evidence>
<dbReference type="Pfam" id="PF01545">
    <property type="entry name" value="Cation_efflux"/>
    <property type="match status" value="1"/>
</dbReference>
<organism evidence="12 13">
    <name type="scientific">Rhodohalobacter sulfatireducens</name>
    <dbReference type="NCBI Taxonomy" id="2911366"/>
    <lineage>
        <taxon>Bacteria</taxon>
        <taxon>Pseudomonadati</taxon>
        <taxon>Balneolota</taxon>
        <taxon>Balneolia</taxon>
        <taxon>Balneolales</taxon>
        <taxon>Balneolaceae</taxon>
        <taxon>Rhodohalobacter</taxon>
    </lineage>
</organism>
<feature type="transmembrane region" description="Helical" evidence="9">
    <location>
        <begin position="53"/>
        <end position="71"/>
    </location>
</feature>
<feature type="domain" description="Cation efflux protein transmembrane" evidence="10">
    <location>
        <begin position="23"/>
        <end position="208"/>
    </location>
</feature>
<dbReference type="InterPro" id="IPR027469">
    <property type="entry name" value="Cation_efflux_TMD_sf"/>
</dbReference>
<dbReference type="PANTHER" id="PTHR11562:SF17">
    <property type="entry name" value="RE54080P-RELATED"/>
    <property type="match status" value="1"/>
</dbReference>
<reference evidence="12" key="1">
    <citation type="submission" date="2022-01" db="EMBL/GenBank/DDBJ databases">
        <authorList>
            <person name="Wang Y."/>
        </authorList>
    </citation>
    <scope>NUCLEOTIDE SEQUENCE</scope>
    <source>
        <strain evidence="12">WB101</strain>
    </source>
</reference>
<comment type="similarity">
    <text evidence="2">Belongs to the cation diffusion facilitator (CDF) transporter (TC 2.A.4) family. SLC30A subfamily.</text>
</comment>
<reference evidence="12" key="2">
    <citation type="submission" date="2024-05" db="EMBL/GenBank/DDBJ databases">
        <title>Rhodohalobacter halophilus gen. nov., sp. nov., a moderately halophilic member of the family Balneolaceae.</title>
        <authorList>
            <person name="Xia J."/>
        </authorList>
    </citation>
    <scope>NUCLEOTIDE SEQUENCE</scope>
    <source>
        <strain evidence="12">WB101</strain>
    </source>
</reference>
<keyword evidence="3" id="KW-0813">Transport</keyword>
<evidence type="ECO:0000256" key="9">
    <source>
        <dbReference type="SAM" id="Phobius"/>
    </source>
</evidence>
<evidence type="ECO:0000256" key="2">
    <source>
        <dbReference type="ARBA" id="ARBA00008873"/>
    </source>
</evidence>
<keyword evidence="7" id="KW-0406">Ion transport</keyword>
<dbReference type="PANTHER" id="PTHR11562">
    <property type="entry name" value="CATION EFFLUX PROTEIN/ ZINC TRANSPORTER"/>
    <property type="match status" value="1"/>
</dbReference>
<feature type="domain" description="Cation efflux protein cytoplasmic" evidence="11">
    <location>
        <begin position="216"/>
        <end position="288"/>
    </location>
</feature>
<sequence length="299" mass="32811">MPHNHSHSQDQSHTQTYGKAFAIGIGLNIAYVVVEVTYGVIINSSALLADAGHNLSDVFSLVFAWFAMAVAQKRPAKKFTYGLRRGTILVSIFNALLLFGAAGVIGWEAWQKIQNPVEIPGSTIMIVAGVGLVINTATALLFMKGQKVDLNIKGAFLHMAADAGVSLGVVVSGLLINVTGAMWIDPVTSFIILFVIVYGTWGLFIDSINLALDAVPKDIDYEEVESFLKEHEEVESIHDLHIWAMSTTENVLSVHIVLKSEKTDQFLRKIKEELQEHFNIHHSTIQVEVSDLKDSLMGN</sequence>
<comment type="caution">
    <text evidence="12">The sequence shown here is derived from an EMBL/GenBank/DDBJ whole genome shotgun (WGS) entry which is preliminary data.</text>
</comment>
<evidence type="ECO:0000256" key="6">
    <source>
        <dbReference type="ARBA" id="ARBA00022989"/>
    </source>
</evidence>
<feature type="transmembrane region" description="Helical" evidence="9">
    <location>
        <begin position="119"/>
        <end position="142"/>
    </location>
</feature>
<dbReference type="SUPFAM" id="SSF160240">
    <property type="entry name" value="Cation efflux protein cytoplasmic domain-like"/>
    <property type="match status" value="1"/>
</dbReference>
<evidence type="ECO:0000259" key="11">
    <source>
        <dbReference type="Pfam" id="PF16916"/>
    </source>
</evidence>
<gene>
    <name evidence="12" type="ORF">L6773_00305</name>
</gene>
<keyword evidence="5" id="KW-0864">Zinc transport</keyword>
<proteinExistence type="inferred from homology"/>
<feature type="transmembrane region" description="Helical" evidence="9">
    <location>
        <begin position="163"/>
        <end position="184"/>
    </location>
</feature>
<evidence type="ECO:0000259" key="10">
    <source>
        <dbReference type="Pfam" id="PF01545"/>
    </source>
</evidence>
<dbReference type="InterPro" id="IPR058533">
    <property type="entry name" value="Cation_efflux_TM"/>
</dbReference>
<dbReference type="Proteomes" id="UP001165366">
    <property type="component" value="Unassembled WGS sequence"/>
</dbReference>
<dbReference type="Gene3D" id="1.20.1510.10">
    <property type="entry name" value="Cation efflux protein transmembrane domain"/>
    <property type="match status" value="1"/>
</dbReference>
<feature type="transmembrane region" description="Helical" evidence="9">
    <location>
        <begin position="83"/>
        <end position="107"/>
    </location>
</feature>
<keyword evidence="5" id="KW-0862">Zinc</keyword>
<name>A0ABS9K806_9BACT</name>
<feature type="transmembrane region" description="Helical" evidence="9">
    <location>
        <begin position="20"/>
        <end position="41"/>
    </location>
</feature>
<comment type="subcellular location">
    <subcellularLocation>
        <location evidence="1">Membrane</location>
        <topology evidence="1">Multi-pass membrane protein</topology>
    </subcellularLocation>
</comment>
<dbReference type="InterPro" id="IPR002524">
    <property type="entry name" value="Cation_efflux"/>
</dbReference>
<accession>A0ABS9K806</accession>
<keyword evidence="8 9" id="KW-0472">Membrane</keyword>
<dbReference type="InterPro" id="IPR027470">
    <property type="entry name" value="Cation_efflux_CTD"/>
</dbReference>
<dbReference type="InterPro" id="IPR036837">
    <property type="entry name" value="Cation_efflux_CTD_sf"/>
</dbReference>
<evidence type="ECO:0000256" key="8">
    <source>
        <dbReference type="ARBA" id="ARBA00023136"/>
    </source>
</evidence>
<evidence type="ECO:0000256" key="1">
    <source>
        <dbReference type="ARBA" id="ARBA00004141"/>
    </source>
</evidence>
<keyword evidence="6 9" id="KW-1133">Transmembrane helix</keyword>
<evidence type="ECO:0000313" key="12">
    <source>
        <dbReference type="EMBL" id="MCG2586985.1"/>
    </source>
</evidence>
<feature type="transmembrane region" description="Helical" evidence="9">
    <location>
        <begin position="190"/>
        <end position="212"/>
    </location>
</feature>
<evidence type="ECO:0000256" key="3">
    <source>
        <dbReference type="ARBA" id="ARBA00022448"/>
    </source>
</evidence>
<evidence type="ECO:0000313" key="13">
    <source>
        <dbReference type="Proteomes" id="UP001165366"/>
    </source>
</evidence>
<dbReference type="RefSeq" id="WP_237851835.1">
    <property type="nucleotide sequence ID" value="NZ_JAKLWS010000001.1"/>
</dbReference>
<dbReference type="Pfam" id="PF16916">
    <property type="entry name" value="ZT_dimer"/>
    <property type="match status" value="1"/>
</dbReference>
<protein>
    <submittedName>
        <fullName evidence="12">Cation diffusion facilitator family transporter</fullName>
    </submittedName>
</protein>